<feature type="region of interest" description="Disordered" evidence="15">
    <location>
        <begin position="528"/>
        <end position="567"/>
    </location>
</feature>
<protein>
    <submittedName>
        <fullName evidence="18">Ssemaphorin 4F</fullName>
    </submittedName>
</protein>
<dbReference type="OMA" id="APLAKCE"/>
<dbReference type="GO" id="GO:0071526">
    <property type="term" value="P:semaphorin-plexin signaling pathway"/>
    <property type="evidence" value="ECO:0000318"/>
    <property type="project" value="GO_Central"/>
</dbReference>
<dbReference type="EMBL" id="AHAT01024526">
    <property type="status" value="NOT_ANNOTATED_CDS"/>
    <property type="molecule type" value="Genomic_DNA"/>
</dbReference>
<evidence type="ECO:0000256" key="15">
    <source>
        <dbReference type="SAM" id="MobiDB-lite"/>
    </source>
</evidence>
<keyword evidence="6" id="KW-0732">Signal</keyword>
<dbReference type="GO" id="GO:0005886">
    <property type="term" value="C:plasma membrane"/>
    <property type="evidence" value="ECO:0000318"/>
    <property type="project" value="GO_Central"/>
</dbReference>
<feature type="compositionally biased region" description="Pro residues" evidence="15">
    <location>
        <begin position="552"/>
        <end position="563"/>
    </location>
</feature>
<dbReference type="STRING" id="7918.ENSLOCP00000001706"/>
<reference evidence="19" key="1">
    <citation type="submission" date="2011-12" db="EMBL/GenBank/DDBJ databases">
        <title>The Draft Genome of Lepisosteus oculatus.</title>
        <authorList>
            <consortium name="The Broad Institute Genome Assembly &amp; Analysis Group"/>
            <consortium name="Computational R&amp;D Group"/>
            <consortium name="and Sequencing Platform"/>
            <person name="Di Palma F."/>
            <person name="Alfoldi J."/>
            <person name="Johnson J."/>
            <person name="Berlin A."/>
            <person name="Gnerre S."/>
            <person name="Jaffe D."/>
            <person name="MacCallum I."/>
            <person name="Young S."/>
            <person name="Walker B.J."/>
            <person name="Lander E.S."/>
            <person name="Lindblad-Toh K."/>
        </authorList>
    </citation>
    <scope>NUCLEOTIDE SEQUENCE [LARGE SCALE GENOMIC DNA]</scope>
</reference>
<keyword evidence="10 16" id="KW-0472">Membrane</keyword>
<keyword evidence="7" id="KW-0221">Differentiation</keyword>
<evidence type="ECO:0000256" key="14">
    <source>
        <dbReference type="PROSITE-ProRule" id="PRU00352"/>
    </source>
</evidence>
<dbReference type="GeneTree" id="ENSGT00940000159592"/>
<dbReference type="PROSITE" id="PS51004">
    <property type="entry name" value="SEMA"/>
    <property type="match status" value="1"/>
</dbReference>
<dbReference type="eggNOG" id="KOG3611">
    <property type="taxonomic scope" value="Eukaryota"/>
</dbReference>
<evidence type="ECO:0000256" key="9">
    <source>
        <dbReference type="ARBA" id="ARBA00022989"/>
    </source>
</evidence>
<dbReference type="FunFam" id="2.130.10.10:FF:000033">
    <property type="entry name" value="Semaphorin 4B"/>
    <property type="match status" value="1"/>
</dbReference>
<dbReference type="GO" id="GO:0001755">
    <property type="term" value="P:neural crest cell migration"/>
    <property type="evidence" value="ECO:0000318"/>
    <property type="project" value="GO_Central"/>
</dbReference>
<dbReference type="GO" id="GO:0038191">
    <property type="term" value="F:neuropilin binding"/>
    <property type="evidence" value="ECO:0000318"/>
    <property type="project" value="GO_Central"/>
</dbReference>
<feature type="domain" description="Sema" evidence="17">
    <location>
        <begin position="38"/>
        <end position="503"/>
    </location>
</feature>
<evidence type="ECO:0000256" key="1">
    <source>
        <dbReference type="ARBA" id="ARBA00004479"/>
    </source>
</evidence>
<dbReference type="PANTHER" id="PTHR11036">
    <property type="entry name" value="SEMAPHORIN"/>
    <property type="match status" value="1"/>
</dbReference>
<accession>W5LZZ9</accession>
<dbReference type="Pfam" id="PF19428">
    <property type="entry name" value="Sema4F_C"/>
    <property type="match status" value="1"/>
</dbReference>
<dbReference type="GO" id="GO:0030335">
    <property type="term" value="P:positive regulation of cell migration"/>
    <property type="evidence" value="ECO:0000318"/>
    <property type="project" value="GO_Central"/>
</dbReference>
<keyword evidence="19" id="KW-1185">Reference proteome</keyword>
<evidence type="ECO:0000256" key="13">
    <source>
        <dbReference type="ARBA" id="ARBA00023319"/>
    </source>
</evidence>
<feature type="region of interest" description="Disordered" evidence="15">
    <location>
        <begin position="698"/>
        <end position="783"/>
    </location>
</feature>
<reference evidence="18" key="3">
    <citation type="submission" date="2025-09" db="UniProtKB">
        <authorList>
            <consortium name="Ensembl"/>
        </authorList>
    </citation>
    <scope>IDENTIFICATION</scope>
</reference>
<evidence type="ECO:0000256" key="6">
    <source>
        <dbReference type="ARBA" id="ARBA00022729"/>
    </source>
</evidence>
<evidence type="ECO:0000256" key="5">
    <source>
        <dbReference type="ARBA" id="ARBA00022692"/>
    </source>
</evidence>
<dbReference type="Ensembl" id="ENSLOCT00000001711.1">
    <property type="protein sequence ID" value="ENSLOCP00000001706.1"/>
    <property type="gene ID" value="ENSLOCG00000001476.1"/>
</dbReference>
<comment type="subcellular location">
    <subcellularLocation>
        <location evidence="1">Membrane</location>
        <topology evidence="1">Single-pass type I membrane protein</topology>
    </subcellularLocation>
</comment>
<evidence type="ECO:0000256" key="11">
    <source>
        <dbReference type="ARBA" id="ARBA00023157"/>
    </source>
</evidence>
<name>W5LZZ9_LEPOC</name>
<dbReference type="GO" id="GO:0050919">
    <property type="term" value="P:negative chemotaxis"/>
    <property type="evidence" value="ECO:0000318"/>
    <property type="project" value="GO_Central"/>
</dbReference>
<dbReference type="Proteomes" id="UP000018468">
    <property type="component" value="Linkage group LG4"/>
</dbReference>
<dbReference type="SUPFAM" id="SSF101912">
    <property type="entry name" value="Sema domain"/>
    <property type="match status" value="1"/>
</dbReference>
<keyword evidence="12" id="KW-0325">Glycoprotein</keyword>
<keyword evidence="3" id="KW-0217">Developmental protein</keyword>
<evidence type="ECO:0000256" key="16">
    <source>
        <dbReference type="SAM" id="Phobius"/>
    </source>
</evidence>
<evidence type="ECO:0000313" key="18">
    <source>
        <dbReference type="Ensembl" id="ENSLOCP00000001706.1"/>
    </source>
</evidence>
<dbReference type="AlphaFoldDB" id="W5LZZ9"/>
<keyword evidence="8" id="KW-0524">Neurogenesis</keyword>
<feature type="transmembrane region" description="Helical" evidence="16">
    <location>
        <begin position="666"/>
        <end position="688"/>
    </location>
</feature>
<sequence length="783" mass="84926">NPGPVSKVFSKRRALGGTPHPLSPLLLVWGPAGCPRVIKSLARGSLCAELGTALVRWRLFSVSNYSACLLDPSSGILYLGARDTILALDTRDFTKWRTISWEVPKDKRDTCINKGKTEADCHNYVRLLQFLSAEQIYVCGTYAFDPQCTFLELQENGEVRMESGKGKCPFEPAQHYTAVMADGLLYTATTSNFLSTAFDISRATGPEVERIRTETSPSWLSDPEFVSSVFVPEKKDSPTGDDDKIYFFFTEVANEYNFYTRVRVPRVARVCKGDVGGSKTLQKRWTTFLKALLVCEDSQSGRRYDILKDVYTLEHRPGDTGSTHFYGLFTSQWDSEEVSAVCVYGLQDIGAVMSGSYKKKNCDSWSQQEPPPHPRPGQCITEALRAEGYESSLKLPDKVLTYVRDHPLMEIPATAHPLLVRWGVTYTRLAVRLAPGPPGPPATALLHLGTDRGELHRVSVRGLDDTLLQETPLFDTGEPVTRILLTEDWVLVGSPSSLVKLQGCGQYSFCEGCAQAGCGWDPESGTCTDPRDKKGGPGRAVRSVGSGSAPGLTPPLSPLPSPPAGRCSPLPQEVRAVKGQRLLLPCVHLSQAGCHWVHPGDRHTRQRHAHLEMVVSDGSVGEYRCECAEGGASGSEPTLCTRAAFHVVLGAPSTDAVEGEPRCRTFGIGLLCVFLGAALGAALCFLLLRVRRAAARAPQSEKDAAGKAMYADTPNSPSSPSLLSEGVPLTKKNGALNGHTYANVNQGCEGRPESEAGERQGEENPRVLQLAGAPLASCEESSI</sequence>
<evidence type="ECO:0000256" key="10">
    <source>
        <dbReference type="ARBA" id="ARBA00023136"/>
    </source>
</evidence>
<dbReference type="InterPro" id="IPR027231">
    <property type="entry name" value="Semaphorin"/>
</dbReference>
<evidence type="ECO:0000256" key="4">
    <source>
        <dbReference type="ARBA" id="ARBA00022553"/>
    </source>
</evidence>
<evidence type="ECO:0000256" key="8">
    <source>
        <dbReference type="ARBA" id="ARBA00022902"/>
    </source>
</evidence>
<evidence type="ECO:0000256" key="3">
    <source>
        <dbReference type="ARBA" id="ARBA00022473"/>
    </source>
</evidence>
<evidence type="ECO:0000256" key="12">
    <source>
        <dbReference type="ARBA" id="ARBA00023180"/>
    </source>
</evidence>
<proteinExistence type="inferred from homology"/>
<keyword evidence="4" id="KW-0597">Phosphoprotein</keyword>
<dbReference type="InParanoid" id="W5LZZ9"/>
<evidence type="ECO:0000256" key="7">
    <source>
        <dbReference type="ARBA" id="ARBA00022782"/>
    </source>
</evidence>
<organism evidence="18 19">
    <name type="scientific">Lepisosteus oculatus</name>
    <name type="common">Spotted gar</name>
    <dbReference type="NCBI Taxonomy" id="7918"/>
    <lineage>
        <taxon>Eukaryota</taxon>
        <taxon>Metazoa</taxon>
        <taxon>Chordata</taxon>
        <taxon>Craniata</taxon>
        <taxon>Vertebrata</taxon>
        <taxon>Euteleostomi</taxon>
        <taxon>Actinopterygii</taxon>
        <taxon>Neopterygii</taxon>
        <taxon>Holostei</taxon>
        <taxon>Semionotiformes</taxon>
        <taxon>Lepisosteidae</taxon>
        <taxon>Lepisosteus</taxon>
    </lineage>
</organism>
<dbReference type="GO" id="GO:0007411">
    <property type="term" value="P:axon guidance"/>
    <property type="evidence" value="ECO:0000318"/>
    <property type="project" value="GO_Central"/>
</dbReference>
<dbReference type="PANTHER" id="PTHR11036:SF72">
    <property type="entry name" value="SEMAPHORIN-4F"/>
    <property type="match status" value="1"/>
</dbReference>
<evidence type="ECO:0000259" key="17">
    <source>
        <dbReference type="PROSITE" id="PS51004"/>
    </source>
</evidence>
<dbReference type="InterPro" id="IPR045791">
    <property type="entry name" value="Sema4F_C"/>
</dbReference>
<dbReference type="InterPro" id="IPR001627">
    <property type="entry name" value="Semap_dom"/>
</dbReference>
<feature type="compositionally biased region" description="Basic and acidic residues" evidence="15">
    <location>
        <begin position="750"/>
        <end position="765"/>
    </location>
</feature>
<evidence type="ECO:0000313" key="19">
    <source>
        <dbReference type="Proteomes" id="UP000018468"/>
    </source>
</evidence>
<dbReference type="Gene3D" id="2.130.10.10">
    <property type="entry name" value="YVTN repeat-like/Quinoprotein amine dehydrogenase"/>
    <property type="match status" value="1"/>
</dbReference>
<dbReference type="Pfam" id="PF01403">
    <property type="entry name" value="Sema"/>
    <property type="match status" value="1"/>
</dbReference>
<evidence type="ECO:0000256" key="2">
    <source>
        <dbReference type="ARBA" id="ARBA00009492"/>
    </source>
</evidence>
<keyword evidence="13" id="KW-0393">Immunoglobulin domain</keyword>
<dbReference type="Bgee" id="ENSLOCG00000001476">
    <property type="expression patterns" value="Expressed in camera-type eye and 12 other cell types or tissues"/>
</dbReference>
<keyword evidence="11" id="KW-1015">Disulfide bond</keyword>
<dbReference type="EMBL" id="AHAT01024524">
    <property type="status" value="NOT_ANNOTATED_CDS"/>
    <property type="molecule type" value="Genomic_DNA"/>
</dbReference>
<dbReference type="GO" id="GO:0030215">
    <property type="term" value="F:semaphorin receptor binding"/>
    <property type="evidence" value="ECO:0000318"/>
    <property type="project" value="GO_Central"/>
</dbReference>
<comment type="caution">
    <text evidence="14">Lacks conserved residue(s) required for the propagation of feature annotation.</text>
</comment>
<dbReference type="EMBL" id="AHAT01024523">
    <property type="status" value="NOT_ANNOTATED_CDS"/>
    <property type="molecule type" value="Genomic_DNA"/>
</dbReference>
<comment type="similarity">
    <text evidence="2">Belongs to the semaphorin family.</text>
</comment>
<dbReference type="GO" id="GO:0045499">
    <property type="term" value="F:chemorepellent activity"/>
    <property type="evidence" value="ECO:0000318"/>
    <property type="project" value="GO_Central"/>
</dbReference>
<dbReference type="InterPro" id="IPR015943">
    <property type="entry name" value="WD40/YVTN_repeat-like_dom_sf"/>
</dbReference>
<reference evidence="18" key="2">
    <citation type="submission" date="2025-08" db="UniProtKB">
        <authorList>
            <consortium name="Ensembl"/>
        </authorList>
    </citation>
    <scope>IDENTIFICATION</scope>
</reference>
<dbReference type="InterPro" id="IPR036352">
    <property type="entry name" value="Semap_dom_sf"/>
</dbReference>
<keyword evidence="5 16" id="KW-0812">Transmembrane</keyword>
<dbReference type="SMART" id="SM00630">
    <property type="entry name" value="Sema"/>
    <property type="match status" value="1"/>
</dbReference>
<keyword evidence="9 16" id="KW-1133">Transmembrane helix</keyword>
<dbReference type="EMBL" id="AHAT01024525">
    <property type="status" value="NOT_ANNOTATED_CDS"/>
    <property type="molecule type" value="Genomic_DNA"/>
</dbReference>